<gene>
    <name evidence="1" type="ORF">FEZ33_10790</name>
</gene>
<evidence type="ECO:0000313" key="2">
    <source>
        <dbReference type="Proteomes" id="UP000306420"/>
    </source>
</evidence>
<protein>
    <submittedName>
        <fullName evidence="1">MarR family transcriptional regulator</fullName>
    </submittedName>
</protein>
<proteinExistence type="predicted"/>
<dbReference type="EMBL" id="VBSP01000056">
    <property type="protein sequence ID" value="TLQ39551.1"/>
    <property type="molecule type" value="Genomic_DNA"/>
</dbReference>
<dbReference type="Proteomes" id="UP000306420">
    <property type="component" value="Unassembled WGS sequence"/>
</dbReference>
<dbReference type="InterPro" id="IPR036388">
    <property type="entry name" value="WH-like_DNA-bd_sf"/>
</dbReference>
<dbReference type="SUPFAM" id="SSF46785">
    <property type="entry name" value="Winged helix' DNA-binding domain"/>
    <property type="match status" value="1"/>
</dbReference>
<evidence type="ECO:0000313" key="1">
    <source>
        <dbReference type="EMBL" id="TLQ39551.1"/>
    </source>
</evidence>
<organism evidence="1 2">
    <name type="scientific">Ruoffia tabacinasalis</name>
    <dbReference type="NCBI Taxonomy" id="87458"/>
    <lineage>
        <taxon>Bacteria</taxon>
        <taxon>Bacillati</taxon>
        <taxon>Bacillota</taxon>
        <taxon>Bacilli</taxon>
        <taxon>Lactobacillales</taxon>
        <taxon>Aerococcaceae</taxon>
        <taxon>Ruoffia</taxon>
    </lineage>
</organism>
<dbReference type="InterPro" id="IPR036390">
    <property type="entry name" value="WH_DNA-bd_sf"/>
</dbReference>
<dbReference type="AlphaFoldDB" id="A0A5R9DTR8"/>
<sequence length="98" mass="11324">MDNLPISYELFILVTKIADHSLQVFEKQFDSFLRELAHRVNMSDAAISKQMTKLSEHGLLDIYVNPANNRHNQIRLTDGCTRILNDCTQVLDKLVKEH</sequence>
<comment type="caution">
    <text evidence="1">The sequence shown here is derived from an EMBL/GenBank/DDBJ whole genome shotgun (WGS) entry which is preliminary data.</text>
</comment>
<reference evidence="1 2" key="1">
    <citation type="submission" date="2019-05" db="EMBL/GenBank/DDBJ databases">
        <title>The metagenome of a microbial culture collection derived from dairy environment covers the genomic content of the human microbiome.</title>
        <authorList>
            <person name="Roder T."/>
            <person name="Wuthrich D."/>
            <person name="Sattari Z."/>
            <person name="Von Ah U."/>
            <person name="Bar C."/>
            <person name="Ronchi F."/>
            <person name="Macpherson A.J."/>
            <person name="Ganal-Vonarburg S.C."/>
            <person name="Bruggmann R."/>
            <person name="Vergeres G."/>
        </authorList>
    </citation>
    <scope>NUCLEOTIDE SEQUENCE [LARGE SCALE GENOMIC DNA]</scope>
    <source>
        <strain evidence="1 2">FAM 24227</strain>
    </source>
</reference>
<dbReference type="Gene3D" id="1.10.10.10">
    <property type="entry name" value="Winged helix-like DNA-binding domain superfamily/Winged helix DNA-binding domain"/>
    <property type="match status" value="1"/>
</dbReference>
<dbReference type="RefSeq" id="WP_138405391.1">
    <property type="nucleotide sequence ID" value="NZ_CP144682.1"/>
</dbReference>
<name>A0A5R9DTR8_9LACT</name>
<accession>A0A5R9DTR8</accession>